<organism evidence="7 8">
    <name type="scientific">Vitis vinifera</name>
    <name type="common">Grape</name>
    <dbReference type="NCBI Taxonomy" id="29760"/>
    <lineage>
        <taxon>Eukaryota</taxon>
        <taxon>Viridiplantae</taxon>
        <taxon>Streptophyta</taxon>
        <taxon>Embryophyta</taxon>
        <taxon>Tracheophyta</taxon>
        <taxon>Spermatophyta</taxon>
        <taxon>Magnoliopsida</taxon>
        <taxon>eudicotyledons</taxon>
        <taxon>Gunneridae</taxon>
        <taxon>Pentapetalae</taxon>
        <taxon>rosids</taxon>
        <taxon>Vitales</taxon>
        <taxon>Vitaceae</taxon>
        <taxon>Viteae</taxon>
        <taxon>Vitis</taxon>
    </lineage>
</organism>
<evidence type="ECO:0000256" key="1">
    <source>
        <dbReference type="ARBA" id="ARBA00004116"/>
    </source>
</evidence>
<dbReference type="InterPro" id="IPR018119">
    <property type="entry name" value="Strictosidine_synth_cons-reg"/>
</dbReference>
<keyword evidence="5" id="KW-0325">Glycoprotein</keyword>
<reference evidence="7 8" key="1">
    <citation type="journal article" date="2018" name="PLoS Genet.">
        <title>Population sequencing reveals clonal diversity and ancestral inbreeding in the grapevine cultivar Chardonnay.</title>
        <authorList>
            <person name="Roach M.J."/>
            <person name="Johnson D.L."/>
            <person name="Bohlmann J."/>
            <person name="van Vuuren H.J."/>
            <person name="Jones S.J."/>
            <person name="Pretorius I.S."/>
            <person name="Schmidt S.A."/>
            <person name="Borneman A.R."/>
        </authorList>
    </citation>
    <scope>NUCLEOTIDE SEQUENCE [LARGE SCALE GENOMIC DNA]</scope>
    <source>
        <strain evidence="8">cv. Chardonnay</strain>
        <tissue evidence="7">Leaf</tissue>
    </source>
</reference>
<dbReference type="GO" id="GO:0005773">
    <property type="term" value="C:vacuole"/>
    <property type="evidence" value="ECO:0007669"/>
    <property type="project" value="UniProtKB-SubCell"/>
</dbReference>
<sequence length="1031" mass="111818">MLHLPTPTIGPEALAFDCSGAGPYASVADGRVLKWQAESAGFVDFTVASPSRSKQLCDGSSDPAKEPTCGRPLGIGFNNKTGDLYIADAYYGLFVVGPDGGRATQLATEAEGVPFRFLNAVDVDQETGIVYFTDASARFQRREFQNAVLAGDMTGRLMKYDPRTKQVTVLLRGLGLAVGVAINKDGSFVLVSEFIATRIQRYWLRGPKANTSELFLKPTGTPDNIKRNARGEFWVAANIGAEMAAAAPLGLRVSEEGKILQVVAFDTGDITRTISEVHEYNGALYDSKKSRAEHHERCPPLDFRMPFTVLSSATPDMALKHLLAITVPLGLRVSEEGRVLQVVAFDPGDMPTATSEVQEYKGALYIGRGESSREKKLREEREEKGLTFGISTGSGHLSSRGLESLLETALLAHVLFIIPNMWYLSHVVLRLKLPSPTVGPEAIAFDYTGAGPYASVADGRVLKWLDASAGFVDFAFISPSRSKKLCDGSTDPALEPTCGRPLGLGFNYRTVDLYIADAYHGLNVVGPKDGRIIQLATAAEGVPFLFLNAVDVDQETGIVYFTDASARFQRREFMLAVQTGDMTGRLMKYDPRTQEVTVLLRGLGGAGGVTISKDGSFILVTEFVTNRIQRFWLKGPKANTSELFLKPPGTPDNIKRNVRGEFWVAVNIGAGTAVLPSGLRLSEEGKVLQVVAFGTGDIPKTISEVQEYYRALYIGSLALPFVGVYRYTYGLAQYTKVTCRTPCGTRVLPFTLFNKLQLPSSITGPESLAFDLKGEGPYTGVSDGRVLKYQGPDVGFTDFAVTSPNRTEEMCDGSIDPALAATCGRPLGLGFNYHTGDLYMVDAYLGLMVVGSSGGIATQLAAAAEGIPFRFLAGLDVDQGNGMVYFTEASTRFQLRDMQELIASNDSTGSLFRYDPQSRELTANRIRRFWLGGPKANTSEVFMELLGKPSNIKRNERGEFWVAINNALGPPAPPESLVMPLGLRLSNDGRVLEVAPLVGAYQISAISEVQERNGELYVASLVAAYASIYRT</sequence>
<evidence type="ECO:0000256" key="5">
    <source>
        <dbReference type="ARBA" id="ARBA00023180"/>
    </source>
</evidence>
<evidence type="ECO:0000259" key="6">
    <source>
        <dbReference type="Pfam" id="PF03088"/>
    </source>
</evidence>
<evidence type="ECO:0000256" key="4">
    <source>
        <dbReference type="ARBA" id="ARBA00022729"/>
    </source>
</evidence>
<dbReference type="AlphaFoldDB" id="A0A438JYM2"/>
<dbReference type="Proteomes" id="UP000288805">
    <property type="component" value="Unassembled WGS sequence"/>
</dbReference>
<protein>
    <submittedName>
        <fullName evidence="7">Protein strictosidine synthase-like 10</fullName>
    </submittedName>
</protein>
<dbReference type="Gene3D" id="2.120.10.30">
    <property type="entry name" value="TolB, C-terminal domain"/>
    <property type="match status" value="4"/>
</dbReference>
<proteinExistence type="inferred from homology"/>
<dbReference type="PANTHER" id="PTHR10426:SF57">
    <property type="entry name" value="STRICTOSIDINE SYNTHASE"/>
    <property type="match status" value="1"/>
</dbReference>
<dbReference type="SUPFAM" id="SSF63829">
    <property type="entry name" value="Calcium-dependent phosphotriesterase"/>
    <property type="match status" value="3"/>
</dbReference>
<dbReference type="Pfam" id="PF03088">
    <property type="entry name" value="Str_synth"/>
    <property type="match status" value="3"/>
</dbReference>
<dbReference type="InterPro" id="IPR011042">
    <property type="entry name" value="6-blade_b-propeller_TolB-like"/>
</dbReference>
<evidence type="ECO:0000313" key="7">
    <source>
        <dbReference type="EMBL" id="RVX14064.1"/>
    </source>
</evidence>
<name>A0A438JYM2_VITVI</name>
<dbReference type="FunFam" id="2.120.10.30:FF:000032">
    <property type="entry name" value="Protein STRICTOSIDINE SYNTHASE-LIKE 13"/>
    <property type="match status" value="2"/>
</dbReference>
<dbReference type="PANTHER" id="PTHR10426">
    <property type="entry name" value="STRICTOSIDINE SYNTHASE-RELATED"/>
    <property type="match status" value="1"/>
</dbReference>
<evidence type="ECO:0000313" key="8">
    <source>
        <dbReference type="Proteomes" id="UP000288805"/>
    </source>
</evidence>
<evidence type="ECO:0000256" key="2">
    <source>
        <dbReference type="ARBA" id="ARBA00009191"/>
    </source>
</evidence>
<feature type="domain" description="Strictosidine synthase conserved region" evidence="6">
    <location>
        <begin position="548"/>
        <end position="636"/>
    </location>
</feature>
<gene>
    <name evidence="7" type="primary">SSL10_16</name>
    <name evidence="7" type="ORF">CK203_011399</name>
</gene>
<comment type="caution">
    <text evidence="7">The sequence shown here is derived from an EMBL/GenBank/DDBJ whole genome shotgun (WGS) entry which is preliminary data.</text>
</comment>
<comment type="similarity">
    <text evidence="2">Belongs to the strictosidine synthase family.</text>
</comment>
<feature type="domain" description="Strictosidine synthase conserved region" evidence="6">
    <location>
        <begin position="119"/>
        <end position="206"/>
    </location>
</feature>
<keyword evidence="3" id="KW-0926">Vacuole</keyword>
<keyword evidence="4" id="KW-0732">Signal</keyword>
<accession>A0A438JYM2</accession>
<evidence type="ECO:0000256" key="3">
    <source>
        <dbReference type="ARBA" id="ARBA00022554"/>
    </source>
</evidence>
<comment type="subcellular location">
    <subcellularLocation>
        <location evidence="1">Vacuole</location>
    </subcellularLocation>
</comment>
<dbReference type="EMBL" id="QGNW01000022">
    <property type="protein sequence ID" value="RVX14064.1"/>
    <property type="molecule type" value="Genomic_DNA"/>
</dbReference>
<feature type="domain" description="Strictosidine synthase conserved region" evidence="6">
    <location>
        <begin position="874"/>
        <end position="921"/>
    </location>
</feature>